<dbReference type="GO" id="GO:1990966">
    <property type="term" value="P:ATP generation from poly-ADP-D-ribose"/>
    <property type="evidence" value="ECO:0007669"/>
    <property type="project" value="TreeGrafter"/>
</dbReference>
<gene>
    <name evidence="10" type="primary">LOC115879206</name>
</gene>
<dbReference type="GO" id="GO:0006282">
    <property type="term" value="P:regulation of DNA repair"/>
    <property type="evidence" value="ECO:0007669"/>
    <property type="project" value="InterPro"/>
</dbReference>
<proteinExistence type="inferred from homology"/>
<evidence type="ECO:0000256" key="5">
    <source>
        <dbReference type="PIRSR" id="PIRSR607724-2"/>
    </source>
</evidence>
<sequence>MGTEKTWSGLSLTDIYRGKGPWSFSISSVEPSRYHYVLYELPANLQHPPKPHQSSQPFLWDNDHVRMPFSEENLYPLKENGTDVIKLRWTVIQEALSLPINSVNQFEAALNKYNMSLPKFQLLHYFFTEVLQEDESQHFFKTILPRIIKLALRLPELIPCGIPLLAQNRNRSLSLSQLQISCLLANAFLCTFPYKKSVASRYPGVNFISLYSSFERVARKQCICEKIKCILNYFDRITQQEPTGVVTFERKMIPWSNMPKWNTLEDKLGDTRVHISSTGTIEDASGFLQVDFANKNIGGGVLRYGCVQEEIRFIICPELIVSRLFIEQLNGVEAVKIIGVERYSSYTGYGDTFRFSGNFEDSTPHDLFGRRRTSICVIDATKFNKPRDQFQGAMILREVNKAYVGFSCREKENVAPIATGNWGCGAFNGSKQLKTLIQLIACTAAKRDLVYYSFDDEDITKDFYEIYLFLANNQVTIKQLWSILGQFTRSSLNEEKLYPFIKQAYFDSKKQPTISKYFTKEPNSKRGPLEPVPSSSTSKTAPLTVNRSPEHKPSTTNPKKTKLEEELVEELLSSLSEDIIPSSQPETPVMKKFTKLSKVKTKKSSETIVDMLPDTDISAIFDMLDGNANKSESTKEEEKMEIDDYEHGHKGAKNKITDYFNKINK</sequence>
<feature type="region of interest" description="Disordered" evidence="6">
    <location>
        <begin position="518"/>
        <end position="562"/>
    </location>
</feature>
<evidence type="ECO:0000256" key="2">
    <source>
        <dbReference type="ARBA" id="ARBA00012255"/>
    </source>
</evidence>
<feature type="region of interest" description="Disordered" evidence="6">
    <location>
        <begin position="628"/>
        <end position="648"/>
    </location>
</feature>
<dbReference type="InterPro" id="IPR046372">
    <property type="entry name" value="PARG_cat_C"/>
</dbReference>
<feature type="compositionally biased region" description="Basic and acidic residues" evidence="6">
    <location>
        <begin position="518"/>
        <end position="528"/>
    </location>
</feature>
<feature type="domain" description="PARG catalytic Macro" evidence="7">
    <location>
        <begin position="259"/>
        <end position="460"/>
    </location>
</feature>
<dbReference type="AlphaFoldDB" id="A0A6J2XM86"/>
<protein>
    <recommendedName>
        <fullName evidence="2">poly(ADP-ribose) glycohydrolase</fullName>
        <ecNumber evidence="2">3.2.1.143</ecNumber>
    </recommendedName>
</protein>
<dbReference type="Proteomes" id="UP000504635">
    <property type="component" value="Unplaced"/>
</dbReference>
<keyword evidence="9" id="KW-1185">Reference proteome</keyword>
<keyword evidence="3" id="KW-0378">Hydrolase</keyword>
<evidence type="ECO:0000259" key="7">
    <source>
        <dbReference type="Pfam" id="PF05028"/>
    </source>
</evidence>
<dbReference type="FunCoup" id="A0A6J2XM86">
    <property type="interactions" value="2049"/>
</dbReference>
<dbReference type="GO" id="GO:0009225">
    <property type="term" value="P:nucleotide-sugar metabolic process"/>
    <property type="evidence" value="ECO:0007669"/>
    <property type="project" value="TreeGrafter"/>
</dbReference>
<dbReference type="InParanoid" id="A0A6J2XM86"/>
<dbReference type="GeneID" id="115879206"/>
<comment type="similarity">
    <text evidence="1">Belongs to the poly(ADP-ribose) glycohydrolase family.</text>
</comment>
<feature type="compositionally biased region" description="Polar residues" evidence="6">
    <location>
        <begin position="533"/>
        <end position="547"/>
    </location>
</feature>
<evidence type="ECO:0000256" key="4">
    <source>
        <dbReference type="PIRSR" id="PIRSR607724-1"/>
    </source>
</evidence>
<feature type="binding site" evidence="5">
    <location>
        <position position="294"/>
    </location>
    <ligand>
        <name>substrate</name>
    </ligand>
</feature>
<dbReference type="GO" id="GO:0005634">
    <property type="term" value="C:nucleus"/>
    <property type="evidence" value="ECO:0007669"/>
    <property type="project" value="TreeGrafter"/>
</dbReference>
<feature type="binding site" evidence="5">
    <location>
        <position position="308"/>
    </location>
    <ligand>
        <name>substrate</name>
    </ligand>
</feature>
<organism evidence="9 10">
    <name type="scientific">Sitophilus oryzae</name>
    <name type="common">Rice weevil</name>
    <name type="synonym">Curculio oryzae</name>
    <dbReference type="NCBI Taxonomy" id="7048"/>
    <lineage>
        <taxon>Eukaryota</taxon>
        <taxon>Metazoa</taxon>
        <taxon>Ecdysozoa</taxon>
        <taxon>Arthropoda</taxon>
        <taxon>Hexapoda</taxon>
        <taxon>Insecta</taxon>
        <taxon>Pterygota</taxon>
        <taxon>Neoptera</taxon>
        <taxon>Endopterygota</taxon>
        <taxon>Coleoptera</taxon>
        <taxon>Polyphaga</taxon>
        <taxon>Cucujiformia</taxon>
        <taxon>Curculionidae</taxon>
        <taxon>Dryophthorinae</taxon>
        <taxon>Sitophilus</taxon>
    </lineage>
</organism>
<evidence type="ECO:0000313" key="10">
    <source>
        <dbReference type="RefSeq" id="XP_030751759.1"/>
    </source>
</evidence>
<dbReference type="Pfam" id="PF20811">
    <property type="entry name" value="PARG_cat_N"/>
    <property type="match status" value="1"/>
</dbReference>
<dbReference type="KEGG" id="soy:115879206"/>
<evidence type="ECO:0000256" key="6">
    <source>
        <dbReference type="SAM" id="MobiDB-lite"/>
    </source>
</evidence>
<evidence type="ECO:0000256" key="3">
    <source>
        <dbReference type="ARBA" id="ARBA00022801"/>
    </source>
</evidence>
<dbReference type="GO" id="GO:0004649">
    <property type="term" value="F:poly(ADP-ribose) glycohydrolase activity"/>
    <property type="evidence" value="ECO:0007669"/>
    <property type="project" value="UniProtKB-EC"/>
</dbReference>
<dbReference type="EC" id="3.2.1.143" evidence="2"/>
<feature type="binding site" evidence="5">
    <location>
        <position position="349"/>
    </location>
    <ligand>
        <name>substrate</name>
    </ligand>
</feature>
<dbReference type="PANTHER" id="PTHR12837">
    <property type="entry name" value="POLY ADP-RIBOSE GLYCOHYDROLASE"/>
    <property type="match status" value="1"/>
</dbReference>
<evidence type="ECO:0000313" key="9">
    <source>
        <dbReference type="Proteomes" id="UP000504635"/>
    </source>
</evidence>
<feature type="active site" evidence="4">
    <location>
        <position position="310"/>
    </location>
</feature>
<dbReference type="OrthoDB" id="1937899at2759"/>
<name>A0A6J2XM86_SITOR</name>
<dbReference type="GO" id="GO:0005975">
    <property type="term" value="P:carbohydrate metabolic process"/>
    <property type="evidence" value="ECO:0007669"/>
    <property type="project" value="InterPro"/>
</dbReference>
<accession>A0A6J2XM86</accession>
<dbReference type="InterPro" id="IPR007724">
    <property type="entry name" value="Poly_GlycHdrlase"/>
</dbReference>
<feature type="domain" description="PARG helical" evidence="8">
    <location>
        <begin position="131"/>
        <end position="250"/>
    </location>
</feature>
<reference evidence="10" key="1">
    <citation type="submission" date="2025-08" db="UniProtKB">
        <authorList>
            <consortium name="RefSeq"/>
        </authorList>
    </citation>
    <scope>IDENTIFICATION</scope>
    <source>
        <tissue evidence="10">Gonads</tissue>
    </source>
</reference>
<evidence type="ECO:0000256" key="1">
    <source>
        <dbReference type="ARBA" id="ARBA00009545"/>
    </source>
</evidence>
<dbReference type="GO" id="GO:0005737">
    <property type="term" value="C:cytoplasm"/>
    <property type="evidence" value="ECO:0007669"/>
    <property type="project" value="TreeGrafter"/>
</dbReference>
<feature type="active site" evidence="4">
    <location>
        <position position="291"/>
    </location>
</feature>
<dbReference type="InterPro" id="IPR048362">
    <property type="entry name" value="PARG_helical"/>
</dbReference>
<dbReference type="Pfam" id="PF05028">
    <property type="entry name" value="PARG_cat_C"/>
    <property type="match status" value="1"/>
</dbReference>
<dbReference type="PANTHER" id="PTHR12837:SF15">
    <property type="entry name" value="POLY(ADP-RIBOSE) GLYCOHYDROLASE"/>
    <property type="match status" value="1"/>
</dbReference>
<feature type="active site" evidence="4">
    <location>
        <position position="309"/>
    </location>
</feature>
<evidence type="ECO:0000259" key="8">
    <source>
        <dbReference type="Pfam" id="PF20811"/>
    </source>
</evidence>
<dbReference type="RefSeq" id="XP_030751759.1">
    <property type="nucleotide sequence ID" value="XM_030895899.1"/>
</dbReference>